<gene>
    <name evidence="9" type="ORF">BEMITA_LOCUS4941</name>
</gene>
<dbReference type="Gene3D" id="3.30.540.10">
    <property type="entry name" value="Fructose-1,6-Bisphosphatase, subunit A, domain 1"/>
    <property type="match status" value="1"/>
</dbReference>
<dbReference type="Pfam" id="PF00459">
    <property type="entry name" value="Inositol_P"/>
    <property type="match status" value="1"/>
</dbReference>
<dbReference type="Gene3D" id="3.40.190.80">
    <property type="match status" value="1"/>
</dbReference>
<organism evidence="9 10">
    <name type="scientific">Bemisia tabaci</name>
    <name type="common">Sweetpotato whitefly</name>
    <name type="synonym">Aleurodes tabaci</name>
    <dbReference type="NCBI Taxonomy" id="7038"/>
    <lineage>
        <taxon>Eukaryota</taxon>
        <taxon>Metazoa</taxon>
        <taxon>Ecdysozoa</taxon>
        <taxon>Arthropoda</taxon>
        <taxon>Hexapoda</taxon>
        <taxon>Insecta</taxon>
        <taxon>Pterygota</taxon>
        <taxon>Neoptera</taxon>
        <taxon>Paraneoptera</taxon>
        <taxon>Hemiptera</taxon>
        <taxon>Sternorrhyncha</taxon>
        <taxon>Aleyrodoidea</taxon>
        <taxon>Aleyrodidae</taxon>
        <taxon>Aleyrodinae</taxon>
        <taxon>Bemisia</taxon>
    </lineage>
</organism>
<dbReference type="PRINTS" id="PR00378">
    <property type="entry name" value="LIIMPHPHTASE"/>
</dbReference>
<dbReference type="InterPro" id="IPR000760">
    <property type="entry name" value="Inositol_monophosphatase-like"/>
</dbReference>
<comment type="similarity">
    <text evidence="3 8">Belongs to the inositol monophosphatase superfamily.</text>
</comment>
<keyword evidence="5 8" id="KW-0378">Hydrolase</keyword>
<dbReference type="CDD" id="cd01639">
    <property type="entry name" value="IMPase"/>
    <property type="match status" value="1"/>
</dbReference>
<dbReference type="PANTHER" id="PTHR20854">
    <property type="entry name" value="INOSITOL MONOPHOSPHATASE"/>
    <property type="match status" value="1"/>
</dbReference>
<dbReference type="PRINTS" id="PR00377">
    <property type="entry name" value="IMPHPHTASES"/>
</dbReference>
<comment type="cofactor">
    <cofactor evidence="1 7 8">
        <name>Mg(2+)</name>
        <dbReference type="ChEBI" id="CHEBI:18420"/>
    </cofactor>
</comment>
<dbReference type="InterPro" id="IPR033942">
    <property type="entry name" value="IMPase"/>
</dbReference>
<dbReference type="GO" id="GO:0007165">
    <property type="term" value="P:signal transduction"/>
    <property type="evidence" value="ECO:0007669"/>
    <property type="project" value="TreeGrafter"/>
</dbReference>
<feature type="binding site" evidence="7">
    <location>
        <position position="89"/>
    </location>
    <ligand>
        <name>Mg(2+)</name>
        <dbReference type="ChEBI" id="CHEBI:18420"/>
        <label>1</label>
        <note>catalytic</note>
    </ligand>
</feature>
<dbReference type="OrthoDB" id="6017at2759"/>
<feature type="binding site" evidence="7">
    <location>
        <position position="72"/>
    </location>
    <ligand>
        <name>Mg(2+)</name>
        <dbReference type="ChEBI" id="CHEBI:18420"/>
        <label>1</label>
        <note>catalytic</note>
    </ligand>
</feature>
<evidence type="ECO:0000256" key="7">
    <source>
        <dbReference type="PIRSR" id="PIRSR600760-2"/>
    </source>
</evidence>
<evidence type="ECO:0000256" key="4">
    <source>
        <dbReference type="ARBA" id="ARBA00022723"/>
    </source>
</evidence>
<dbReference type="PANTHER" id="PTHR20854:SF25">
    <property type="entry name" value="INOSITOL-1-MONOPHOSPHATASE"/>
    <property type="match status" value="1"/>
</dbReference>
<dbReference type="PROSITE" id="PS00629">
    <property type="entry name" value="IMP_1"/>
    <property type="match status" value="1"/>
</dbReference>
<dbReference type="SUPFAM" id="SSF56655">
    <property type="entry name" value="Carbohydrate phosphatase"/>
    <property type="match status" value="1"/>
</dbReference>
<feature type="binding site" evidence="7">
    <location>
        <position position="91"/>
    </location>
    <ligand>
        <name>Mg(2+)</name>
        <dbReference type="ChEBI" id="CHEBI:18420"/>
        <label>1</label>
        <note>catalytic</note>
    </ligand>
</feature>
<dbReference type="EMBL" id="OU963863">
    <property type="protein sequence ID" value="CAH0385747.1"/>
    <property type="molecule type" value="Genomic_DNA"/>
</dbReference>
<keyword evidence="10" id="KW-1185">Reference proteome</keyword>
<dbReference type="GO" id="GO:0046854">
    <property type="term" value="P:phosphatidylinositol phosphate biosynthetic process"/>
    <property type="evidence" value="ECO:0007669"/>
    <property type="project" value="InterPro"/>
</dbReference>
<dbReference type="FunFam" id="3.40.190.80:FF:000002">
    <property type="entry name" value="Inositol-1-monophosphatase"/>
    <property type="match status" value="1"/>
</dbReference>
<protein>
    <recommendedName>
        <fullName evidence="8">Inositol-1-monophosphatase</fullName>
        <ecNumber evidence="8">3.1.3.25</ecNumber>
    </recommendedName>
</protein>
<keyword evidence="4 7" id="KW-0479">Metal-binding</keyword>
<evidence type="ECO:0000256" key="8">
    <source>
        <dbReference type="RuleBase" id="RU364068"/>
    </source>
</evidence>
<keyword evidence="6 7" id="KW-0460">Magnesium</keyword>
<comment type="catalytic activity">
    <reaction evidence="8">
        <text>a myo-inositol phosphate + H2O = myo-inositol + phosphate</text>
        <dbReference type="Rhea" id="RHEA:24056"/>
        <dbReference type="ChEBI" id="CHEBI:15377"/>
        <dbReference type="ChEBI" id="CHEBI:17268"/>
        <dbReference type="ChEBI" id="CHEBI:43474"/>
        <dbReference type="ChEBI" id="CHEBI:84139"/>
        <dbReference type="EC" id="3.1.3.25"/>
    </reaction>
</comment>
<evidence type="ECO:0000313" key="10">
    <source>
        <dbReference type="Proteomes" id="UP001152759"/>
    </source>
</evidence>
<evidence type="ECO:0000256" key="2">
    <source>
        <dbReference type="ARBA" id="ARBA00005152"/>
    </source>
</evidence>
<reference evidence="9" key="1">
    <citation type="submission" date="2021-12" db="EMBL/GenBank/DDBJ databases">
        <authorList>
            <person name="King R."/>
        </authorList>
    </citation>
    <scope>NUCLEOTIDE SEQUENCE</scope>
</reference>
<feature type="binding site" evidence="7">
    <location>
        <position position="218"/>
    </location>
    <ligand>
        <name>Mg(2+)</name>
        <dbReference type="ChEBI" id="CHEBI:18420"/>
        <label>1</label>
        <note>catalytic</note>
    </ligand>
</feature>
<dbReference type="InterPro" id="IPR020552">
    <property type="entry name" value="Inositol_monoPase_Li-sen"/>
</dbReference>
<dbReference type="GO" id="GO:0006020">
    <property type="term" value="P:inositol metabolic process"/>
    <property type="evidence" value="ECO:0007669"/>
    <property type="project" value="TreeGrafter"/>
</dbReference>
<accession>A0A9P0A3S8</accession>
<dbReference type="EC" id="3.1.3.25" evidence="8"/>
<evidence type="ECO:0000256" key="6">
    <source>
        <dbReference type="ARBA" id="ARBA00022842"/>
    </source>
</evidence>
<dbReference type="InterPro" id="IPR020550">
    <property type="entry name" value="Inositol_monophosphatase_CS"/>
</dbReference>
<evidence type="ECO:0000256" key="5">
    <source>
        <dbReference type="ARBA" id="ARBA00022801"/>
    </source>
</evidence>
<feature type="binding site" evidence="7">
    <location>
        <position position="92"/>
    </location>
    <ligand>
        <name>Mg(2+)</name>
        <dbReference type="ChEBI" id="CHEBI:18420"/>
        <label>1</label>
        <note>catalytic</note>
    </ligand>
</feature>
<evidence type="ECO:0000313" key="9">
    <source>
        <dbReference type="EMBL" id="CAH0385747.1"/>
    </source>
</evidence>
<name>A0A9P0A3S8_BEMTA</name>
<dbReference type="AlphaFoldDB" id="A0A9P0A3S8"/>
<proteinExistence type="inferred from homology"/>
<dbReference type="FunFam" id="3.30.540.10:FF:000004">
    <property type="entry name" value="Inositol-1-monophosphatase"/>
    <property type="match status" value="1"/>
</dbReference>
<dbReference type="InterPro" id="IPR020583">
    <property type="entry name" value="Inositol_monoP_metal-BS"/>
</dbReference>
<evidence type="ECO:0000256" key="3">
    <source>
        <dbReference type="ARBA" id="ARBA00009759"/>
    </source>
</evidence>
<evidence type="ECO:0000256" key="1">
    <source>
        <dbReference type="ARBA" id="ARBA00001946"/>
    </source>
</evidence>
<sequence length="267" mass="29357">MPSVNEVNNYYNKSLSIVKKSAEIMIDGFSKKKETLTKAVDWDFVTEFDKKVEDNLIQQLLREFPEHKIIAEESQSGAELTSDPTWIIDPIDGTTNFMHGYPQSCISVALTINKELVIGIVYNPIMNQMFTAKKGQGAFLNGQPIRASKTEDLSKSLLALELSHGRHPSRHNQMMKSFDACVSVAHGVRTVGSSALTLCYVAMGGLDAYYANYLNSWDIAAGVLILREAGGTVISTNGDKFDLMTARVLAAGTNVLAQNLAKLLKDF</sequence>
<dbReference type="GO" id="GO:0046872">
    <property type="term" value="F:metal ion binding"/>
    <property type="evidence" value="ECO:0007669"/>
    <property type="project" value="UniProtKB-KW"/>
</dbReference>
<dbReference type="GO" id="GO:0008934">
    <property type="term" value="F:inositol monophosphate 1-phosphatase activity"/>
    <property type="evidence" value="ECO:0007669"/>
    <property type="project" value="InterPro"/>
</dbReference>
<comment type="pathway">
    <text evidence="2 8">Polyol metabolism; myo-inositol biosynthesis; myo-inositol from D-glucose 6-phosphate: step 2/2.</text>
</comment>
<dbReference type="PROSITE" id="PS00630">
    <property type="entry name" value="IMP_2"/>
    <property type="match status" value="1"/>
</dbReference>
<dbReference type="Proteomes" id="UP001152759">
    <property type="component" value="Chromosome 2"/>
</dbReference>